<dbReference type="PANTHER" id="PTHR46558">
    <property type="entry name" value="TRACRIPTIONAL REGULATORY PROTEIN-RELATED-RELATED"/>
    <property type="match status" value="1"/>
</dbReference>
<gene>
    <name evidence="3" type="primary">immR_3</name>
    <name evidence="4" type="ORF">C4N21_01580</name>
    <name evidence="3" type="ORF">ERS852582_00693</name>
</gene>
<dbReference type="OrthoDB" id="2064916at2"/>
<evidence type="ECO:0000313" key="6">
    <source>
        <dbReference type="Proteomes" id="UP000250550"/>
    </source>
</evidence>
<evidence type="ECO:0000313" key="4">
    <source>
        <dbReference type="EMBL" id="RAW67393.1"/>
    </source>
</evidence>
<dbReference type="PROSITE" id="PS50943">
    <property type="entry name" value="HTH_CROC1"/>
    <property type="match status" value="1"/>
</dbReference>
<protein>
    <submittedName>
        <fullName evidence="3">HTH-type transcriptional regulator immR</fullName>
    </submittedName>
    <submittedName>
        <fullName evidence="4">XRE family transcriptional regulator</fullName>
    </submittedName>
</protein>
<name>A0A173RWV4_9FIRM</name>
<keyword evidence="1" id="KW-0238">DNA-binding</keyword>
<evidence type="ECO:0000313" key="5">
    <source>
        <dbReference type="Proteomes" id="UP000095649"/>
    </source>
</evidence>
<dbReference type="PANTHER" id="PTHR46558:SF11">
    <property type="entry name" value="HTH-TYPE TRANSCRIPTIONAL REGULATOR XRE"/>
    <property type="match status" value="1"/>
</dbReference>
<dbReference type="GO" id="GO:0003677">
    <property type="term" value="F:DNA binding"/>
    <property type="evidence" value="ECO:0007669"/>
    <property type="project" value="UniProtKB-KW"/>
</dbReference>
<accession>A0A173RWV4</accession>
<dbReference type="Pfam" id="PF01381">
    <property type="entry name" value="HTH_3"/>
    <property type="match status" value="1"/>
</dbReference>
<dbReference type="Gene3D" id="1.10.260.40">
    <property type="entry name" value="lambda repressor-like DNA-binding domains"/>
    <property type="match status" value="1"/>
</dbReference>
<dbReference type="InterPro" id="IPR001387">
    <property type="entry name" value="Cro/C1-type_HTH"/>
</dbReference>
<dbReference type="InterPro" id="IPR010982">
    <property type="entry name" value="Lambda_DNA-bd_dom_sf"/>
</dbReference>
<dbReference type="Proteomes" id="UP000095649">
    <property type="component" value="Unassembled WGS sequence"/>
</dbReference>
<reference evidence="4 6" key="2">
    <citation type="submission" date="2018-02" db="EMBL/GenBank/DDBJ databases">
        <title>Complete genome sequencing of Faecalibacterium prausnitzii strains isolated from the human gut.</title>
        <authorList>
            <person name="Fitzgerald B.C."/>
            <person name="Shkoporov A.N."/>
            <person name="Ross P.R."/>
            <person name="Hill C."/>
        </authorList>
    </citation>
    <scope>NUCLEOTIDE SEQUENCE [LARGE SCALE GENOMIC DNA]</scope>
    <source>
        <strain evidence="4 6">APC924/119</strain>
    </source>
</reference>
<dbReference type="SUPFAM" id="SSF47413">
    <property type="entry name" value="lambda repressor-like DNA-binding domains"/>
    <property type="match status" value="1"/>
</dbReference>
<evidence type="ECO:0000259" key="2">
    <source>
        <dbReference type="PROSITE" id="PS50943"/>
    </source>
</evidence>
<dbReference type="EMBL" id="PRLF01000001">
    <property type="protein sequence ID" value="RAW67393.1"/>
    <property type="molecule type" value="Genomic_DNA"/>
</dbReference>
<evidence type="ECO:0000256" key="1">
    <source>
        <dbReference type="ARBA" id="ARBA00023125"/>
    </source>
</evidence>
<dbReference type="AlphaFoldDB" id="A0A173RWV4"/>
<dbReference type="SMART" id="SM00530">
    <property type="entry name" value="HTH_XRE"/>
    <property type="match status" value="1"/>
</dbReference>
<sequence length="66" mass="7745">MTIISERLQHLRLTHGYTQTELARTMGVTRRAVYAWEHDKCPEIPHLIQLAQFYQVSTDYLLGLTE</sequence>
<dbReference type="EMBL" id="CYXN01000003">
    <property type="protein sequence ID" value="CUM82125.1"/>
    <property type="molecule type" value="Genomic_DNA"/>
</dbReference>
<reference evidence="3 5" key="1">
    <citation type="submission" date="2015-09" db="EMBL/GenBank/DDBJ databases">
        <authorList>
            <consortium name="Pathogen Informatics"/>
        </authorList>
    </citation>
    <scope>NUCLEOTIDE SEQUENCE [LARGE SCALE GENOMIC DNA]</scope>
    <source>
        <strain evidence="3 5">2789STDY5834970</strain>
    </source>
</reference>
<dbReference type="Proteomes" id="UP000250550">
    <property type="component" value="Unassembled WGS sequence"/>
</dbReference>
<dbReference type="CDD" id="cd00093">
    <property type="entry name" value="HTH_XRE"/>
    <property type="match status" value="1"/>
</dbReference>
<feature type="domain" description="HTH cro/C1-type" evidence="2">
    <location>
        <begin position="8"/>
        <end position="61"/>
    </location>
</feature>
<dbReference type="RefSeq" id="WP_015538376.1">
    <property type="nucleotide sequence ID" value="NZ_BNEV01000123.1"/>
</dbReference>
<proteinExistence type="predicted"/>
<evidence type="ECO:0000313" key="3">
    <source>
        <dbReference type="EMBL" id="CUM82125.1"/>
    </source>
</evidence>
<organism evidence="3 5">
    <name type="scientific">Faecalibacterium prausnitzii</name>
    <dbReference type="NCBI Taxonomy" id="853"/>
    <lineage>
        <taxon>Bacteria</taxon>
        <taxon>Bacillati</taxon>
        <taxon>Bacillota</taxon>
        <taxon>Clostridia</taxon>
        <taxon>Eubacteriales</taxon>
        <taxon>Oscillospiraceae</taxon>
        <taxon>Faecalibacterium</taxon>
    </lineage>
</organism>